<gene>
    <name evidence="2" type="ORF">JBS370_LOCUS38037</name>
</gene>
<protein>
    <recommendedName>
        <fullName evidence="4">G-protein coupled receptors family 1 profile domain-containing protein</fullName>
    </recommendedName>
</protein>
<accession>A0A820DPG7</accession>
<proteinExistence type="predicted"/>
<reference evidence="2" key="1">
    <citation type="submission" date="2021-02" db="EMBL/GenBank/DDBJ databases">
        <authorList>
            <person name="Nowell W R."/>
        </authorList>
    </citation>
    <scope>NUCLEOTIDE SEQUENCE</scope>
</reference>
<keyword evidence="1" id="KW-1133">Transmembrane helix</keyword>
<feature type="non-terminal residue" evidence="2">
    <location>
        <position position="63"/>
    </location>
</feature>
<evidence type="ECO:0008006" key="4">
    <source>
        <dbReference type="Google" id="ProtNLM"/>
    </source>
</evidence>
<name>A0A820DPG7_9BILA</name>
<feature type="transmembrane region" description="Helical" evidence="1">
    <location>
        <begin position="6"/>
        <end position="23"/>
    </location>
</feature>
<comment type="caution">
    <text evidence="2">The sequence shown here is derived from an EMBL/GenBank/DDBJ whole genome shotgun (WGS) entry which is preliminary data.</text>
</comment>
<keyword evidence="1" id="KW-0812">Transmembrane</keyword>
<dbReference type="EMBL" id="CAJOBD010019461">
    <property type="protein sequence ID" value="CAF4234679.1"/>
    <property type="molecule type" value="Genomic_DNA"/>
</dbReference>
<sequence length="63" mass="7232">MNFGLYNCTPFGFVVLFNSSVIYHLIRLRQTGTIQKSRIEHRSILITLVITTFLFLIMAIPAT</sequence>
<evidence type="ECO:0000256" key="1">
    <source>
        <dbReference type="SAM" id="Phobius"/>
    </source>
</evidence>
<evidence type="ECO:0000313" key="3">
    <source>
        <dbReference type="Proteomes" id="UP000663836"/>
    </source>
</evidence>
<organism evidence="2 3">
    <name type="scientific">Rotaria sordida</name>
    <dbReference type="NCBI Taxonomy" id="392033"/>
    <lineage>
        <taxon>Eukaryota</taxon>
        <taxon>Metazoa</taxon>
        <taxon>Spiralia</taxon>
        <taxon>Gnathifera</taxon>
        <taxon>Rotifera</taxon>
        <taxon>Eurotatoria</taxon>
        <taxon>Bdelloidea</taxon>
        <taxon>Philodinida</taxon>
        <taxon>Philodinidae</taxon>
        <taxon>Rotaria</taxon>
    </lineage>
</organism>
<dbReference type="Proteomes" id="UP000663836">
    <property type="component" value="Unassembled WGS sequence"/>
</dbReference>
<evidence type="ECO:0000313" key="2">
    <source>
        <dbReference type="EMBL" id="CAF4234679.1"/>
    </source>
</evidence>
<dbReference type="AlphaFoldDB" id="A0A820DPG7"/>
<keyword evidence="1" id="KW-0472">Membrane</keyword>
<feature type="transmembrane region" description="Helical" evidence="1">
    <location>
        <begin position="44"/>
        <end position="62"/>
    </location>
</feature>